<dbReference type="EMBL" id="JAEAOA010001951">
    <property type="protein sequence ID" value="KAK3586103.1"/>
    <property type="molecule type" value="Genomic_DNA"/>
</dbReference>
<dbReference type="PANTHER" id="PTHR21514:SF0">
    <property type="entry name" value="AP-4 COMPLEX ACCESSORY SUBUNIT TEPSIN"/>
    <property type="match status" value="1"/>
</dbReference>
<evidence type="ECO:0000313" key="8">
    <source>
        <dbReference type="EMBL" id="KAK3586103.1"/>
    </source>
</evidence>
<name>A0AAE0S6U9_9BIVA</name>
<organism evidence="8 9">
    <name type="scientific">Potamilus streckersoni</name>
    <dbReference type="NCBI Taxonomy" id="2493646"/>
    <lineage>
        <taxon>Eukaryota</taxon>
        <taxon>Metazoa</taxon>
        <taxon>Spiralia</taxon>
        <taxon>Lophotrochozoa</taxon>
        <taxon>Mollusca</taxon>
        <taxon>Bivalvia</taxon>
        <taxon>Autobranchia</taxon>
        <taxon>Heteroconchia</taxon>
        <taxon>Palaeoheterodonta</taxon>
        <taxon>Unionida</taxon>
        <taxon>Unionoidea</taxon>
        <taxon>Unionidae</taxon>
        <taxon>Ambleminae</taxon>
        <taxon>Lampsilini</taxon>
        <taxon>Potamilus</taxon>
    </lineage>
</organism>
<protein>
    <recommendedName>
        <fullName evidence="10">ENTH domain-containing protein</fullName>
    </recommendedName>
</protein>
<reference evidence="8" key="3">
    <citation type="submission" date="2023-05" db="EMBL/GenBank/DDBJ databases">
        <authorList>
            <person name="Smith C.H."/>
        </authorList>
    </citation>
    <scope>NUCLEOTIDE SEQUENCE</scope>
    <source>
        <strain evidence="8">CHS0354</strain>
        <tissue evidence="8">Mantle</tissue>
    </source>
</reference>
<evidence type="ECO:0000313" key="9">
    <source>
        <dbReference type="Proteomes" id="UP001195483"/>
    </source>
</evidence>
<comment type="caution">
    <text evidence="8">The sequence shown here is derived from an EMBL/GenBank/DDBJ whole genome shotgun (WGS) entry which is preliminary data.</text>
</comment>
<dbReference type="Pfam" id="PF25827">
    <property type="entry name" value="TVHS-like"/>
    <property type="match status" value="1"/>
</dbReference>
<feature type="region of interest" description="Disordered" evidence="5">
    <location>
        <begin position="235"/>
        <end position="301"/>
    </location>
</feature>
<dbReference type="Proteomes" id="UP001195483">
    <property type="component" value="Unassembled WGS sequence"/>
</dbReference>
<dbReference type="GO" id="GO:0032588">
    <property type="term" value="C:trans-Golgi network membrane"/>
    <property type="evidence" value="ECO:0007669"/>
    <property type="project" value="TreeGrafter"/>
</dbReference>
<evidence type="ECO:0000259" key="6">
    <source>
        <dbReference type="Pfam" id="PF01417"/>
    </source>
</evidence>
<feature type="domain" description="ENTH" evidence="6">
    <location>
        <begin position="33"/>
        <end position="141"/>
    </location>
</feature>
<gene>
    <name evidence="8" type="ORF">CHS0354_033222</name>
</gene>
<dbReference type="InterPro" id="IPR039273">
    <property type="entry name" value="TEPSIN"/>
</dbReference>
<dbReference type="InterPro" id="IPR013809">
    <property type="entry name" value="ENTH"/>
</dbReference>
<evidence type="ECO:0000259" key="7">
    <source>
        <dbReference type="Pfam" id="PF25827"/>
    </source>
</evidence>
<keyword evidence="9" id="KW-1185">Reference proteome</keyword>
<feature type="domain" description="AP-4 complex accessory subunit Tepsin VHS/ENTH-like" evidence="7">
    <location>
        <begin position="328"/>
        <end position="430"/>
    </location>
</feature>
<dbReference type="Pfam" id="PF01417">
    <property type="entry name" value="ENTH"/>
    <property type="match status" value="1"/>
</dbReference>
<evidence type="ECO:0000256" key="3">
    <source>
        <dbReference type="ARBA" id="ARBA00023034"/>
    </source>
</evidence>
<dbReference type="CDD" id="cd03572">
    <property type="entry name" value="ENTH_like_Tepsin"/>
    <property type="match status" value="1"/>
</dbReference>
<evidence type="ECO:0000256" key="1">
    <source>
        <dbReference type="ARBA" id="ARBA00004541"/>
    </source>
</evidence>
<dbReference type="AlphaFoldDB" id="A0AAE0S6U9"/>
<dbReference type="InterPro" id="IPR008942">
    <property type="entry name" value="ENTH_VHS"/>
</dbReference>
<dbReference type="InterPro" id="IPR035802">
    <property type="entry name" value="ENTH/VHS_tepsin"/>
</dbReference>
<sequence length="453" mass="50368">MTVIRNGERSRPIGHSGPQILQQYEGDCISTLIKATSDDDRPIPGYLYKEINDMTYESDECCQNTLDFLNDQLDQTSSHVKLKVLKLMKVLVENGHQNFRLGLLKQSFGIKEATKWSGPPDPLHGNTPYLMVRKAAQNLLEVSFSLKEAEPESLTNAENNLSRPPHTTIHTAGMGSTSLAPAAAAGSRARMEGFGNVPFQYDKSIGERLKDSIITMAEKWGEDLTDHQRSILSSIETQGSYTPPPISADLGNEKSTSLKAQPQDEAVKRAPLTKHHIPGRAGGGWEESDDEENAEILPDTNSLGPESLSNLGIGKRLVDFIIKNWCAEEQLVKSWVYGPTGLAPQPSEIYQFVKEASVLNCDVIVKILNDKLKSEDGLSLFRVLLLLEGLMWSEHICLDRLALTCKANLLHVYHSKTGQAKSKARKIIRMLEKLTDQTEILPYPHKVIEDIFQ</sequence>
<dbReference type="InterPro" id="IPR058028">
    <property type="entry name" value="Tepsin_VHS/ENTH-like"/>
</dbReference>
<dbReference type="Gene3D" id="1.25.40.90">
    <property type="match status" value="1"/>
</dbReference>
<reference evidence="8" key="1">
    <citation type="journal article" date="2021" name="Genome Biol. Evol.">
        <title>A High-Quality Reference Genome for a Parasitic Bivalve with Doubly Uniparental Inheritance (Bivalvia: Unionida).</title>
        <authorList>
            <person name="Smith C.H."/>
        </authorList>
    </citation>
    <scope>NUCLEOTIDE SEQUENCE</scope>
    <source>
        <strain evidence="8">CHS0354</strain>
    </source>
</reference>
<accession>A0AAE0S6U9</accession>
<evidence type="ECO:0008006" key="10">
    <source>
        <dbReference type="Google" id="ProtNLM"/>
    </source>
</evidence>
<dbReference type="GO" id="GO:0031410">
    <property type="term" value="C:cytoplasmic vesicle"/>
    <property type="evidence" value="ECO:0007669"/>
    <property type="project" value="UniProtKB-SubCell"/>
</dbReference>
<evidence type="ECO:0000256" key="4">
    <source>
        <dbReference type="ARBA" id="ARBA00023329"/>
    </source>
</evidence>
<proteinExistence type="predicted"/>
<evidence type="ECO:0000256" key="2">
    <source>
        <dbReference type="ARBA" id="ARBA00004601"/>
    </source>
</evidence>
<comment type="subcellular location">
    <subcellularLocation>
        <location evidence="1">Cytoplasmic vesicle</location>
    </subcellularLocation>
    <subcellularLocation>
        <location evidence="2">Golgi apparatus</location>
        <location evidence="2">trans-Golgi network</location>
    </subcellularLocation>
</comment>
<reference evidence="8" key="2">
    <citation type="journal article" date="2021" name="Genome Biol. Evol.">
        <title>Developing a high-quality reference genome for a parasitic bivalve with doubly uniparental inheritance (Bivalvia: Unionida).</title>
        <authorList>
            <person name="Smith C.H."/>
        </authorList>
    </citation>
    <scope>NUCLEOTIDE SEQUENCE</scope>
    <source>
        <strain evidence="8">CHS0354</strain>
        <tissue evidence="8">Mantle</tissue>
    </source>
</reference>
<dbReference type="SUPFAM" id="SSF48464">
    <property type="entry name" value="ENTH/VHS domain"/>
    <property type="match status" value="1"/>
</dbReference>
<keyword evidence="3" id="KW-0333">Golgi apparatus</keyword>
<dbReference type="PANTHER" id="PTHR21514">
    <property type="entry name" value="AP-4 COMPLEX ACCESSORY SUBUNIT TEPSIN"/>
    <property type="match status" value="1"/>
</dbReference>
<keyword evidence="4" id="KW-0968">Cytoplasmic vesicle</keyword>
<evidence type="ECO:0000256" key="5">
    <source>
        <dbReference type="SAM" id="MobiDB-lite"/>
    </source>
</evidence>